<reference evidence="1" key="1">
    <citation type="journal article" date="2013" name="Eukaryot. Cell">
        <title>Extremely Reduced Levels of Heterozygosity in the Vertebrate Pathogen Encephalitozoon cuniculi.</title>
        <authorList>
            <person name="Selman M."/>
            <person name="Sak B."/>
            <person name="Kvac M."/>
            <person name="Farinelli L."/>
            <person name="Weiss L.M."/>
            <person name="Corradi N."/>
        </authorList>
    </citation>
    <scope>NUCLEOTIDE SEQUENCE</scope>
</reference>
<gene>
    <name evidence="1" type="ORF">ECU07_1480</name>
</gene>
<name>M1KKP9_ENCCN</name>
<dbReference type="AlphaFoldDB" id="M1KKP9"/>
<dbReference type="EMBL" id="KC513610">
    <property type="protein sequence ID" value="AGE95846.1"/>
    <property type="molecule type" value="Genomic_DNA"/>
</dbReference>
<dbReference type="VEuPathDB" id="MicrosporidiaDB:AEWD_071460"/>
<sequence>MLYDLIVVALALALCFLLVHRRKRQLQEKALLLEPFREHFERSSGEYLSIHQYILKLTGHPNLKYLCAIATLKRDFCPSYLLASVPQESLILTGYLRSRTPCIYAFKKTLSPRHYGLKYTKKCLLGNTSGYKTFGALGEKHFKFIKKYEVSTFFISYAPVDIEETHDFESQVFLKAGLSLLSNPVFIGDFMALFDDVGPESSKRVAEVKQGYNRDVEALRMRENRTFGEKMVSHLRERNRAKRK</sequence>
<dbReference type="VEuPathDB" id="MicrosporidiaDB:AEWQ_071460"/>
<dbReference type="VEuPathDB" id="MicrosporidiaDB:AEWR_071450"/>
<evidence type="ECO:0000313" key="1">
    <source>
        <dbReference type="EMBL" id="AGE95846.1"/>
    </source>
</evidence>
<dbReference type="VEuPathDB" id="MicrosporidiaDB:ECU07_1480"/>
<organism evidence="1">
    <name type="scientific">Encephalitozoon cuniculi</name>
    <name type="common">Microsporidian parasite</name>
    <dbReference type="NCBI Taxonomy" id="6035"/>
    <lineage>
        <taxon>Eukaryota</taxon>
        <taxon>Fungi</taxon>
        <taxon>Fungi incertae sedis</taxon>
        <taxon>Microsporidia</taxon>
        <taxon>Unikaryonidae</taxon>
        <taxon>Encephalitozoon</taxon>
    </lineage>
</organism>
<dbReference type="VEuPathDB" id="MicrosporidiaDB:M970_071450"/>
<protein>
    <submittedName>
        <fullName evidence="1">Uncharacterized protein</fullName>
    </submittedName>
</protein>
<proteinExistence type="predicted"/>
<accession>M1KKP9</accession>